<protein>
    <submittedName>
        <fullName evidence="1">Uncharacterized protein</fullName>
    </submittedName>
</protein>
<organism evidence="1 2">
    <name type="scientific">Hyalomma asiaticum</name>
    <name type="common">Tick</name>
    <dbReference type="NCBI Taxonomy" id="266040"/>
    <lineage>
        <taxon>Eukaryota</taxon>
        <taxon>Metazoa</taxon>
        <taxon>Ecdysozoa</taxon>
        <taxon>Arthropoda</taxon>
        <taxon>Chelicerata</taxon>
        <taxon>Arachnida</taxon>
        <taxon>Acari</taxon>
        <taxon>Parasitiformes</taxon>
        <taxon>Ixodida</taxon>
        <taxon>Ixodoidea</taxon>
        <taxon>Ixodidae</taxon>
        <taxon>Hyalomminae</taxon>
        <taxon>Hyalomma</taxon>
    </lineage>
</organism>
<evidence type="ECO:0000313" key="1">
    <source>
        <dbReference type="EMBL" id="KAH6935974.1"/>
    </source>
</evidence>
<comment type="caution">
    <text evidence="1">The sequence shown here is derived from an EMBL/GenBank/DDBJ whole genome shotgun (WGS) entry which is preliminary data.</text>
</comment>
<evidence type="ECO:0000313" key="2">
    <source>
        <dbReference type="Proteomes" id="UP000821845"/>
    </source>
</evidence>
<proteinExistence type="predicted"/>
<dbReference type="EMBL" id="CM023483">
    <property type="protein sequence ID" value="KAH6935974.1"/>
    <property type="molecule type" value="Genomic_DNA"/>
</dbReference>
<keyword evidence="2" id="KW-1185">Reference proteome</keyword>
<dbReference type="Proteomes" id="UP000821845">
    <property type="component" value="Chromosome 3"/>
</dbReference>
<gene>
    <name evidence="1" type="ORF">HPB50_011962</name>
</gene>
<reference evidence="1" key="1">
    <citation type="submission" date="2020-05" db="EMBL/GenBank/DDBJ databases">
        <title>Large-scale comparative analyses of tick genomes elucidate their genetic diversity and vector capacities.</title>
        <authorList>
            <person name="Jia N."/>
            <person name="Wang J."/>
            <person name="Shi W."/>
            <person name="Du L."/>
            <person name="Sun Y."/>
            <person name="Zhan W."/>
            <person name="Jiang J."/>
            <person name="Wang Q."/>
            <person name="Zhang B."/>
            <person name="Ji P."/>
            <person name="Sakyi L.B."/>
            <person name="Cui X."/>
            <person name="Yuan T."/>
            <person name="Jiang B."/>
            <person name="Yang W."/>
            <person name="Lam T.T.-Y."/>
            <person name="Chang Q."/>
            <person name="Ding S."/>
            <person name="Wang X."/>
            <person name="Zhu J."/>
            <person name="Ruan X."/>
            <person name="Zhao L."/>
            <person name="Wei J."/>
            <person name="Que T."/>
            <person name="Du C."/>
            <person name="Cheng J."/>
            <person name="Dai P."/>
            <person name="Han X."/>
            <person name="Huang E."/>
            <person name="Gao Y."/>
            <person name="Liu J."/>
            <person name="Shao H."/>
            <person name="Ye R."/>
            <person name="Li L."/>
            <person name="Wei W."/>
            <person name="Wang X."/>
            <person name="Wang C."/>
            <person name="Yang T."/>
            <person name="Huo Q."/>
            <person name="Li W."/>
            <person name="Guo W."/>
            <person name="Chen H."/>
            <person name="Zhou L."/>
            <person name="Ni X."/>
            <person name="Tian J."/>
            <person name="Zhou Y."/>
            <person name="Sheng Y."/>
            <person name="Liu T."/>
            <person name="Pan Y."/>
            <person name="Xia L."/>
            <person name="Li J."/>
            <person name="Zhao F."/>
            <person name="Cao W."/>
        </authorList>
    </citation>
    <scope>NUCLEOTIDE SEQUENCE</scope>
    <source>
        <strain evidence="1">Hyas-2018</strain>
    </source>
</reference>
<accession>A0ACB7SQC7</accession>
<sequence length="143" mass="16375">MATNKVAQAAPRKRYTPSNDRAILEEVITINPFRDLSLWRDIAEKISCVIGRPFDTQSVKERVDLLLAQFLRNHARNRRKQAVALLHAFISWLPHQGLRTTRPLTPVADLTRECGYRPPWSAVRKHLCRGVPQVEESAASRQL</sequence>
<name>A0ACB7SQC7_HYAAI</name>